<proteinExistence type="predicted"/>
<dbReference type="InterPro" id="IPR003594">
    <property type="entry name" value="HATPase_dom"/>
</dbReference>
<keyword evidence="6" id="KW-0472">Membrane</keyword>
<dbReference type="PANTHER" id="PTHR42878">
    <property type="entry name" value="TWO-COMPONENT HISTIDINE KINASE"/>
    <property type="match status" value="1"/>
</dbReference>
<dbReference type="SUPFAM" id="SSF55874">
    <property type="entry name" value="ATPase domain of HSP90 chaperone/DNA topoisomerase II/histidine kinase"/>
    <property type="match status" value="1"/>
</dbReference>
<keyword evidence="11" id="KW-1185">Reference proteome</keyword>
<accession>A0A939GFW6</accession>
<feature type="domain" description="PAC" evidence="9">
    <location>
        <begin position="87"/>
        <end position="141"/>
    </location>
</feature>
<feature type="domain" description="Histidine kinase" evidence="8">
    <location>
        <begin position="315"/>
        <end position="539"/>
    </location>
</feature>
<dbReference type="FunFam" id="3.30.565.10:FF:000006">
    <property type="entry name" value="Sensor histidine kinase WalK"/>
    <property type="match status" value="1"/>
</dbReference>
<evidence type="ECO:0000256" key="2">
    <source>
        <dbReference type="ARBA" id="ARBA00012438"/>
    </source>
</evidence>
<dbReference type="AlphaFoldDB" id="A0A939GFW6"/>
<dbReference type="Proteomes" id="UP000664034">
    <property type="component" value="Unassembled WGS sequence"/>
</dbReference>
<evidence type="ECO:0000256" key="4">
    <source>
        <dbReference type="ARBA" id="ARBA00022679"/>
    </source>
</evidence>
<evidence type="ECO:0000259" key="9">
    <source>
        <dbReference type="PROSITE" id="PS50113"/>
    </source>
</evidence>
<dbReference type="EMBL" id="JAFMYV010000002">
    <property type="protein sequence ID" value="MBO0935703.1"/>
    <property type="molecule type" value="Genomic_DNA"/>
</dbReference>
<dbReference type="SMART" id="SM00387">
    <property type="entry name" value="HATPase_c"/>
    <property type="match status" value="1"/>
</dbReference>
<dbReference type="PROSITE" id="PS50109">
    <property type="entry name" value="HIS_KIN"/>
    <property type="match status" value="1"/>
</dbReference>
<keyword evidence="7" id="KW-0175">Coiled coil</keyword>
<dbReference type="SMART" id="SM00091">
    <property type="entry name" value="PAS"/>
    <property type="match status" value="2"/>
</dbReference>
<dbReference type="Gene3D" id="1.10.287.130">
    <property type="match status" value="1"/>
</dbReference>
<dbReference type="Gene3D" id="3.30.450.20">
    <property type="entry name" value="PAS domain"/>
    <property type="match status" value="2"/>
</dbReference>
<reference evidence="10" key="1">
    <citation type="submission" date="2021-03" db="EMBL/GenBank/DDBJ databases">
        <title>Fibrella sp. HMF5335 genome sequencing and assembly.</title>
        <authorList>
            <person name="Kang H."/>
            <person name="Kim H."/>
            <person name="Bae S."/>
            <person name="Joh K."/>
        </authorList>
    </citation>
    <scope>NUCLEOTIDE SEQUENCE</scope>
    <source>
        <strain evidence="10">HMF5335</strain>
    </source>
</reference>
<dbReference type="GO" id="GO:0030295">
    <property type="term" value="F:protein kinase activator activity"/>
    <property type="evidence" value="ECO:0007669"/>
    <property type="project" value="TreeGrafter"/>
</dbReference>
<dbReference type="GO" id="GO:0000156">
    <property type="term" value="F:phosphorelay response regulator activity"/>
    <property type="evidence" value="ECO:0007669"/>
    <property type="project" value="TreeGrafter"/>
</dbReference>
<evidence type="ECO:0000256" key="6">
    <source>
        <dbReference type="ARBA" id="ARBA00023136"/>
    </source>
</evidence>
<comment type="catalytic activity">
    <reaction evidence="1">
        <text>ATP + protein L-histidine = ADP + protein N-phospho-L-histidine.</text>
        <dbReference type="EC" id="2.7.13.3"/>
    </reaction>
</comment>
<evidence type="ECO:0000259" key="8">
    <source>
        <dbReference type="PROSITE" id="PS50109"/>
    </source>
</evidence>
<evidence type="ECO:0000256" key="3">
    <source>
        <dbReference type="ARBA" id="ARBA00022553"/>
    </source>
</evidence>
<evidence type="ECO:0000256" key="5">
    <source>
        <dbReference type="ARBA" id="ARBA00022777"/>
    </source>
</evidence>
<evidence type="ECO:0000313" key="10">
    <source>
        <dbReference type="EMBL" id="MBO0935703.1"/>
    </source>
</evidence>
<evidence type="ECO:0000256" key="1">
    <source>
        <dbReference type="ARBA" id="ARBA00000085"/>
    </source>
</evidence>
<dbReference type="InterPro" id="IPR050351">
    <property type="entry name" value="BphY/WalK/GraS-like"/>
</dbReference>
<dbReference type="PROSITE" id="PS50113">
    <property type="entry name" value="PAC"/>
    <property type="match status" value="1"/>
</dbReference>
<dbReference type="Gene3D" id="3.30.565.10">
    <property type="entry name" value="Histidine kinase-like ATPase, C-terminal domain"/>
    <property type="match status" value="1"/>
</dbReference>
<dbReference type="InterPro" id="IPR013656">
    <property type="entry name" value="PAS_4"/>
</dbReference>
<dbReference type="InterPro" id="IPR005467">
    <property type="entry name" value="His_kinase_dom"/>
</dbReference>
<dbReference type="InterPro" id="IPR003661">
    <property type="entry name" value="HisK_dim/P_dom"/>
</dbReference>
<dbReference type="GO" id="GO:0000155">
    <property type="term" value="F:phosphorelay sensor kinase activity"/>
    <property type="evidence" value="ECO:0007669"/>
    <property type="project" value="InterPro"/>
</dbReference>
<organism evidence="10 11">
    <name type="scientific">Fibrella rubiginis</name>
    <dbReference type="NCBI Taxonomy" id="2817060"/>
    <lineage>
        <taxon>Bacteria</taxon>
        <taxon>Pseudomonadati</taxon>
        <taxon>Bacteroidota</taxon>
        <taxon>Cytophagia</taxon>
        <taxon>Cytophagales</taxon>
        <taxon>Spirosomataceae</taxon>
        <taxon>Fibrella</taxon>
    </lineage>
</organism>
<dbReference type="Pfam" id="PF00512">
    <property type="entry name" value="HisKA"/>
    <property type="match status" value="1"/>
</dbReference>
<feature type="coiled-coil region" evidence="7">
    <location>
        <begin position="263"/>
        <end position="301"/>
    </location>
</feature>
<gene>
    <name evidence="10" type="ORF">J2I47_03995</name>
</gene>
<sequence length="539" mass="59937">MYSSSLNVDGNLVQLTALLNQAPISVAIYEGSDYVIAFANENYGRDTGRKADQLIGKPFQEAFPELDNQGFKVILDNVYSSGIPYEANGQGVLLKRNGREELSYHKLTFQPIRNETGAITGIFSVSQEVTEQVLARQKTDKDQRLLEVVLQQNPLGVGVFNGPDYIIEFANPAVCQLWGRSLEQVLGKKLFDALPEAAGQGFEELLHSVRTTGVPFVGNGLPVVLERTGGRETVFFDFVYKPIREPDSTIDRVMVVATEVTQTMQARQALEASEARYRQLAEELEQRVNERTAELQQVNKTLENSNFDLMQFASVASHDLKEPLRKIQAFGTILQTTADTKLDETERNYFQRMITATGRMQSLVDDVLNLSKLSNQHAIFAETDLNAVLSQLVDDLDVTIRERGARINVGPLPVLSANTGQLHQLFQNLISNALKFTGDQPPVIDIRQQPVSPELAMQAGLPPTRYVRIDVRDNGIGFDPTYRDKIFGIFQRLHGARFGGTGIGLAICKRIVENHNGRILTESSPGNGATFQIWLPVEQ</sequence>
<dbReference type="RefSeq" id="WP_207363270.1">
    <property type="nucleotide sequence ID" value="NZ_JAFMYV010000002.1"/>
</dbReference>
<dbReference type="Pfam" id="PF02518">
    <property type="entry name" value="HATPase_c"/>
    <property type="match status" value="1"/>
</dbReference>
<dbReference type="InterPro" id="IPR000700">
    <property type="entry name" value="PAS-assoc_C"/>
</dbReference>
<protein>
    <recommendedName>
        <fullName evidence="2">histidine kinase</fullName>
        <ecNumber evidence="2">2.7.13.3</ecNumber>
    </recommendedName>
</protein>
<dbReference type="SMART" id="SM00388">
    <property type="entry name" value="HisKA"/>
    <property type="match status" value="1"/>
</dbReference>
<dbReference type="InterPro" id="IPR035965">
    <property type="entry name" value="PAS-like_dom_sf"/>
</dbReference>
<dbReference type="NCBIfam" id="TIGR00229">
    <property type="entry name" value="sensory_box"/>
    <property type="match status" value="1"/>
</dbReference>
<dbReference type="CDD" id="cd00130">
    <property type="entry name" value="PAS"/>
    <property type="match status" value="2"/>
</dbReference>
<evidence type="ECO:0000313" key="11">
    <source>
        <dbReference type="Proteomes" id="UP000664034"/>
    </source>
</evidence>
<dbReference type="GO" id="GO:0016020">
    <property type="term" value="C:membrane"/>
    <property type="evidence" value="ECO:0007669"/>
    <property type="project" value="UniProtKB-SubCell"/>
</dbReference>
<dbReference type="InterPro" id="IPR036890">
    <property type="entry name" value="HATPase_C_sf"/>
</dbReference>
<dbReference type="InterPro" id="IPR004358">
    <property type="entry name" value="Sig_transdc_His_kin-like_C"/>
</dbReference>
<dbReference type="Pfam" id="PF08448">
    <property type="entry name" value="PAS_4"/>
    <property type="match status" value="2"/>
</dbReference>
<dbReference type="CDD" id="cd00082">
    <property type="entry name" value="HisKA"/>
    <property type="match status" value="1"/>
</dbReference>
<dbReference type="InterPro" id="IPR000014">
    <property type="entry name" value="PAS"/>
</dbReference>
<dbReference type="SUPFAM" id="SSF47384">
    <property type="entry name" value="Homodimeric domain of signal transducing histidine kinase"/>
    <property type="match status" value="1"/>
</dbReference>
<keyword evidence="5" id="KW-0418">Kinase</keyword>
<keyword evidence="3" id="KW-0597">Phosphoprotein</keyword>
<dbReference type="GO" id="GO:0007234">
    <property type="term" value="P:osmosensory signaling via phosphorelay pathway"/>
    <property type="evidence" value="ECO:0007669"/>
    <property type="project" value="TreeGrafter"/>
</dbReference>
<comment type="caution">
    <text evidence="10">The sequence shown here is derived from an EMBL/GenBank/DDBJ whole genome shotgun (WGS) entry which is preliminary data.</text>
</comment>
<keyword evidence="4" id="KW-0808">Transferase</keyword>
<dbReference type="PANTHER" id="PTHR42878:SF15">
    <property type="entry name" value="BACTERIOPHYTOCHROME"/>
    <property type="match status" value="1"/>
</dbReference>
<dbReference type="SUPFAM" id="SSF55785">
    <property type="entry name" value="PYP-like sensor domain (PAS domain)"/>
    <property type="match status" value="2"/>
</dbReference>
<dbReference type="InterPro" id="IPR036097">
    <property type="entry name" value="HisK_dim/P_sf"/>
</dbReference>
<name>A0A939GFW6_9BACT</name>
<dbReference type="PRINTS" id="PR00344">
    <property type="entry name" value="BCTRLSENSOR"/>
</dbReference>
<evidence type="ECO:0000256" key="7">
    <source>
        <dbReference type="SAM" id="Coils"/>
    </source>
</evidence>
<dbReference type="EC" id="2.7.13.3" evidence="2"/>